<proteinExistence type="predicted"/>
<dbReference type="InterPro" id="IPR036390">
    <property type="entry name" value="WH_DNA-bd_sf"/>
</dbReference>
<dbReference type="GO" id="GO:0003677">
    <property type="term" value="F:DNA binding"/>
    <property type="evidence" value="ECO:0007669"/>
    <property type="project" value="UniProtKB-KW"/>
</dbReference>
<dbReference type="GO" id="GO:0003700">
    <property type="term" value="F:DNA-binding transcription factor activity"/>
    <property type="evidence" value="ECO:0007669"/>
    <property type="project" value="InterPro"/>
</dbReference>
<evidence type="ECO:0000256" key="3">
    <source>
        <dbReference type="ARBA" id="ARBA00023163"/>
    </source>
</evidence>
<evidence type="ECO:0000313" key="6">
    <source>
        <dbReference type="Proteomes" id="UP000886889"/>
    </source>
</evidence>
<dbReference type="Pfam" id="PF07729">
    <property type="entry name" value="FCD"/>
    <property type="match status" value="1"/>
</dbReference>
<evidence type="ECO:0000256" key="1">
    <source>
        <dbReference type="ARBA" id="ARBA00023015"/>
    </source>
</evidence>
<evidence type="ECO:0000313" key="5">
    <source>
        <dbReference type="EMBL" id="HIV22813.1"/>
    </source>
</evidence>
<organism evidence="5 6">
    <name type="scientific">Candidatus Merdiplasma excrementigallinarum</name>
    <dbReference type="NCBI Taxonomy" id="2840864"/>
    <lineage>
        <taxon>Bacteria</taxon>
        <taxon>Bacillati</taxon>
        <taxon>Bacillota</taxon>
        <taxon>Clostridia</taxon>
        <taxon>Lachnospirales</taxon>
        <taxon>Lachnospiraceae</taxon>
        <taxon>Lachnospiraceae incertae sedis</taxon>
        <taxon>Candidatus Merdiplasma</taxon>
    </lineage>
</organism>
<sequence>MYQYEKPEKKLLGAQIEDELMKYILQEPLGVGEKLPNEFELAEKFGVGRSTIREAVKSLVSRGILEVRRGAGTFVVSTCSTENDPLGLSRLDDKYRLALELFELRLMIEPETAYLAARYAEDEERQTLTALCRETEELYLGGKNHMKKDIEFHTYIAKCSRNRVIETLIPVINTAEQTFASLTHRSLMQETLKAHRAIVQAIEKKDPVGAKCAMVMHLTYNRQALCKLMEAEEETRN</sequence>
<dbReference type="InterPro" id="IPR000524">
    <property type="entry name" value="Tscrpt_reg_HTH_GntR"/>
</dbReference>
<dbReference type="SUPFAM" id="SSF48008">
    <property type="entry name" value="GntR ligand-binding domain-like"/>
    <property type="match status" value="1"/>
</dbReference>
<dbReference type="SUPFAM" id="SSF46785">
    <property type="entry name" value="Winged helix' DNA-binding domain"/>
    <property type="match status" value="1"/>
</dbReference>
<protein>
    <submittedName>
        <fullName evidence="5">FadR family transcriptional regulator</fullName>
    </submittedName>
</protein>
<dbReference type="PROSITE" id="PS50949">
    <property type="entry name" value="HTH_GNTR"/>
    <property type="match status" value="1"/>
</dbReference>
<dbReference type="Gene3D" id="1.10.10.10">
    <property type="entry name" value="Winged helix-like DNA-binding domain superfamily/Winged helix DNA-binding domain"/>
    <property type="match status" value="1"/>
</dbReference>
<dbReference type="CDD" id="cd07377">
    <property type="entry name" value="WHTH_GntR"/>
    <property type="match status" value="1"/>
</dbReference>
<dbReference type="SMART" id="SM00345">
    <property type="entry name" value="HTH_GNTR"/>
    <property type="match status" value="1"/>
</dbReference>
<dbReference type="InterPro" id="IPR011711">
    <property type="entry name" value="GntR_C"/>
</dbReference>
<dbReference type="AlphaFoldDB" id="A0A9D1T8D4"/>
<accession>A0A9D1T8D4</accession>
<reference evidence="5" key="2">
    <citation type="journal article" date="2021" name="PeerJ">
        <title>Extensive microbial diversity within the chicken gut microbiome revealed by metagenomics and culture.</title>
        <authorList>
            <person name="Gilroy R."/>
            <person name="Ravi A."/>
            <person name="Getino M."/>
            <person name="Pursley I."/>
            <person name="Horton D.L."/>
            <person name="Alikhan N.F."/>
            <person name="Baker D."/>
            <person name="Gharbi K."/>
            <person name="Hall N."/>
            <person name="Watson M."/>
            <person name="Adriaenssens E.M."/>
            <person name="Foster-Nyarko E."/>
            <person name="Jarju S."/>
            <person name="Secka A."/>
            <person name="Antonio M."/>
            <person name="Oren A."/>
            <person name="Chaudhuri R.R."/>
            <person name="La Ragione R."/>
            <person name="Hildebrand F."/>
            <person name="Pallen M.J."/>
        </authorList>
    </citation>
    <scope>NUCLEOTIDE SEQUENCE</scope>
    <source>
        <strain evidence="5">ChiBcec6-7307</strain>
    </source>
</reference>
<dbReference type="PANTHER" id="PTHR43537:SF5">
    <property type="entry name" value="UXU OPERON TRANSCRIPTIONAL REGULATOR"/>
    <property type="match status" value="1"/>
</dbReference>
<dbReference type="PANTHER" id="PTHR43537">
    <property type="entry name" value="TRANSCRIPTIONAL REGULATOR, GNTR FAMILY"/>
    <property type="match status" value="1"/>
</dbReference>
<dbReference type="InterPro" id="IPR008920">
    <property type="entry name" value="TF_FadR/GntR_C"/>
</dbReference>
<dbReference type="SMART" id="SM00895">
    <property type="entry name" value="FCD"/>
    <property type="match status" value="1"/>
</dbReference>
<name>A0A9D1T8D4_9FIRM</name>
<dbReference type="PRINTS" id="PR00035">
    <property type="entry name" value="HTHGNTR"/>
</dbReference>
<keyword evidence="1" id="KW-0805">Transcription regulation</keyword>
<dbReference type="EMBL" id="DVOS01000029">
    <property type="protein sequence ID" value="HIV22813.1"/>
    <property type="molecule type" value="Genomic_DNA"/>
</dbReference>
<comment type="caution">
    <text evidence="5">The sequence shown here is derived from an EMBL/GenBank/DDBJ whole genome shotgun (WGS) entry which is preliminary data.</text>
</comment>
<evidence type="ECO:0000259" key="4">
    <source>
        <dbReference type="PROSITE" id="PS50949"/>
    </source>
</evidence>
<keyword evidence="2" id="KW-0238">DNA-binding</keyword>
<keyword evidence="3" id="KW-0804">Transcription</keyword>
<dbReference type="Proteomes" id="UP000886889">
    <property type="component" value="Unassembled WGS sequence"/>
</dbReference>
<evidence type="ECO:0000256" key="2">
    <source>
        <dbReference type="ARBA" id="ARBA00023125"/>
    </source>
</evidence>
<gene>
    <name evidence="5" type="ORF">IAC80_02615</name>
</gene>
<dbReference type="Gene3D" id="1.20.120.530">
    <property type="entry name" value="GntR ligand-binding domain-like"/>
    <property type="match status" value="1"/>
</dbReference>
<dbReference type="InterPro" id="IPR036388">
    <property type="entry name" value="WH-like_DNA-bd_sf"/>
</dbReference>
<feature type="domain" description="HTH gntR-type" evidence="4">
    <location>
        <begin position="10"/>
        <end position="78"/>
    </location>
</feature>
<reference evidence="5" key="1">
    <citation type="submission" date="2020-10" db="EMBL/GenBank/DDBJ databases">
        <authorList>
            <person name="Gilroy R."/>
        </authorList>
    </citation>
    <scope>NUCLEOTIDE SEQUENCE</scope>
    <source>
        <strain evidence="5">ChiBcec6-7307</strain>
    </source>
</reference>
<dbReference type="Pfam" id="PF00392">
    <property type="entry name" value="GntR"/>
    <property type="match status" value="1"/>
</dbReference>